<dbReference type="PROSITE" id="PS50967">
    <property type="entry name" value="HRDC"/>
    <property type="match status" value="1"/>
</dbReference>
<dbReference type="InterPro" id="IPR002121">
    <property type="entry name" value="HRDC_dom"/>
</dbReference>
<dbReference type="EMBL" id="NMUQ01000001">
    <property type="protein sequence ID" value="OXM17153.1"/>
    <property type="molecule type" value="Genomic_DNA"/>
</dbReference>
<organism evidence="2 3">
    <name type="scientific">Paenibacillus herberti</name>
    <dbReference type="NCBI Taxonomy" id="1619309"/>
    <lineage>
        <taxon>Bacteria</taxon>
        <taxon>Bacillati</taxon>
        <taxon>Bacillota</taxon>
        <taxon>Bacilli</taxon>
        <taxon>Bacillales</taxon>
        <taxon>Paenibacillaceae</taxon>
        <taxon>Paenibacillus</taxon>
    </lineage>
</organism>
<dbReference type="Proteomes" id="UP000215145">
    <property type="component" value="Unassembled WGS sequence"/>
</dbReference>
<evidence type="ECO:0000259" key="1">
    <source>
        <dbReference type="PROSITE" id="PS50967"/>
    </source>
</evidence>
<feature type="domain" description="HRDC" evidence="1">
    <location>
        <begin position="103"/>
        <end position="183"/>
    </location>
</feature>
<evidence type="ECO:0000313" key="3">
    <source>
        <dbReference type="Proteomes" id="UP000215145"/>
    </source>
</evidence>
<protein>
    <submittedName>
        <fullName evidence="2">Aldolase</fullName>
    </submittedName>
</protein>
<gene>
    <name evidence="2" type="ORF">CGZ75_11195</name>
</gene>
<dbReference type="GO" id="GO:0003676">
    <property type="term" value="F:nucleic acid binding"/>
    <property type="evidence" value="ECO:0007669"/>
    <property type="project" value="InterPro"/>
</dbReference>
<dbReference type="InterPro" id="IPR044876">
    <property type="entry name" value="HRDC_dom_sf"/>
</dbReference>
<accession>A0A229P4H1</accession>
<dbReference type="InterPro" id="IPR010997">
    <property type="entry name" value="HRDC-like_sf"/>
</dbReference>
<keyword evidence="3" id="KW-1185">Reference proteome</keyword>
<dbReference type="Pfam" id="PF00570">
    <property type="entry name" value="HRDC"/>
    <property type="match status" value="1"/>
</dbReference>
<dbReference type="Gene3D" id="1.10.150.80">
    <property type="entry name" value="HRDC domain"/>
    <property type="match status" value="1"/>
</dbReference>
<evidence type="ECO:0000313" key="2">
    <source>
        <dbReference type="EMBL" id="OXM17153.1"/>
    </source>
</evidence>
<dbReference type="SUPFAM" id="SSF47819">
    <property type="entry name" value="HRDC-like"/>
    <property type="match status" value="1"/>
</dbReference>
<reference evidence="2 3" key="1">
    <citation type="submission" date="2017-07" db="EMBL/GenBank/DDBJ databases">
        <title>Paenibacillus herberti R33 genome sequencing and assembly.</title>
        <authorList>
            <person name="Su W."/>
        </authorList>
    </citation>
    <scope>NUCLEOTIDE SEQUENCE [LARGE SCALE GENOMIC DNA]</scope>
    <source>
        <strain evidence="2 3">R33</strain>
    </source>
</reference>
<dbReference type="OrthoDB" id="26793at2"/>
<name>A0A229P4H1_9BACL</name>
<dbReference type="GO" id="GO:0000166">
    <property type="term" value="F:nucleotide binding"/>
    <property type="evidence" value="ECO:0007669"/>
    <property type="project" value="InterPro"/>
</dbReference>
<proteinExistence type="predicted"/>
<dbReference type="AlphaFoldDB" id="A0A229P4H1"/>
<comment type="caution">
    <text evidence="2">The sequence shown here is derived from an EMBL/GenBank/DDBJ whole genome shotgun (WGS) entry which is preliminary data.</text>
</comment>
<sequence length="334" mass="38164">MQIVFLNSFEKPLGDGRLDDAQLTICEQQGMWSVVWNGSQHGSAESADLWYEGSSWEEMMNAFRHGVAVRMGEGFTPLIDGMLDERPVGNGGFVSLLQCYGELHGDTALYESLRDWRRVQASSDKKSAFLVATNRTLMMISAFVPQTAEELSQIPGWGPSKSASYSAEVLAITLGFLQPRAFPLDWVQESLDPKAYIQWLYKQKENKYKNRLDRQQSSRMILEGIQSEKTLEQLQADTGLARRELMERIEQLDQEGYDLEPLIARELEGVPQEELLRIREVMRNDGDKYLKPILQKVYGTEPVAGLKVELIYDRLRLVRMRSRREGTSDNQEAM</sequence>
<dbReference type="RefSeq" id="WP_089524230.1">
    <property type="nucleotide sequence ID" value="NZ_NMUQ01000001.1"/>
</dbReference>